<evidence type="ECO:0000313" key="1">
    <source>
        <dbReference type="EMBL" id="RJX42996.1"/>
    </source>
</evidence>
<dbReference type="InterPro" id="IPR029063">
    <property type="entry name" value="SAM-dependent_MTases_sf"/>
</dbReference>
<dbReference type="Gene3D" id="3.40.50.150">
    <property type="entry name" value="Vaccinia Virus protein VP39"/>
    <property type="match status" value="1"/>
</dbReference>
<keyword evidence="1" id="KW-0489">Methyltransferase</keyword>
<dbReference type="SUPFAM" id="SSF53335">
    <property type="entry name" value="S-adenosyl-L-methionine-dependent methyltransferases"/>
    <property type="match status" value="1"/>
</dbReference>
<dbReference type="OrthoDB" id="338984at2157"/>
<reference evidence="1 2" key="1">
    <citation type="submission" date="2018-06" db="EMBL/GenBank/DDBJ databases">
        <title>Halonotius sp. F13-13 a new haloarchaeeon isolated from a solar saltern from Isla Cristina, Huelva, Spain.</title>
        <authorList>
            <person name="Duran-Viseras A."/>
            <person name="Sanchez-Porro C."/>
            <person name="Ventosa A."/>
        </authorList>
    </citation>
    <scope>NUCLEOTIDE SEQUENCE [LARGE SCALE GENOMIC DNA]</scope>
    <source>
        <strain evidence="1 2">F13-13</strain>
    </source>
</reference>
<dbReference type="Proteomes" id="UP000276588">
    <property type="component" value="Unassembled WGS sequence"/>
</dbReference>
<sequence length="312" mass="33909">MPRSFDDFVRYLDAKKSVDDRALHRPTVDRLGAELDSRATARDGEPIRILEVGFGIGTMLERLCAWDALPSQVEYVGVDIEDTNIAAASDRLTDGDFEQTASHQFSRTNDDETVTVELHAADAFEFAANRYDPTAADPQFDLLIGMAFLDIVPFAQVAQQLLPLISGGGLGYFPITFDGVTDVRPVDDPGVTATLLDGFHAAMDAPARPGGSQTGRRLFTELPAAGAAQLAAGGSDWVVIPSDDGYPADEAMFLRHIVDTIETALLTETPNAAIDTVSDDAIRAWARQRHAQIDRGELTYLAHNIDHLIRMP</sequence>
<accession>A0A3A6PTW0</accession>
<organism evidence="1 2">
    <name type="scientific">Halonotius aquaticus</name>
    <dbReference type="NCBI Taxonomy" id="2216978"/>
    <lineage>
        <taxon>Archaea</taxon>
        <taxon>Methanobacteriati</taxon>
        <taxon>Methanobacteriota</taxon>
        <taxon>Stenosarchaea group</taxon>
        <taxon>Halobacteria</taxon>
        <taxon>Halobacteriales</taxon>
        <taxon>Haloferacaceae</taxon>
        <taxon>Halonotius</taxon>
    </lineage>
</organism>
<proteinExistence type="predicted"/>
<name>A0A3A6PTW0_9EURY</name>
<comment type="caution">
    <text evidence="1">The sequence shown here is derived from an EMBL/GenBank/DDBJ whole genome shotgun (WGS) entry which is preliminary data.</text>
</comment>
<protein>
    <submittedName>
        <fullName evidence="1">Class I SAM-dependent methyltransferase</fullName>
    </submittedName>
</protein>
<keyword evidence="1" id="KW-0808">Transferase</keyword>
<dbReference type="GO" id="GO:0032259">
    <property type="term" value="P:methylation"/>
    <property type="evidence" value="ECO:0007669"/>
    <property type="project" value="UniProtKB-KW"/>
</dbReference>
<gene>
    <name evidence="1" type="ORF">DM826_07575</name>
</gene>
<dbReference type="EMBL" id="QKNY01000011">
    <property type="protein sequence ID" value="RJX42996.1"/>
    <property type="molecule type" value="Genomic_DNA"/>
</dbReference>
<keyword evidence="2" id="KW-1185">Reference proteome</keyword>
<dbReference type="AlphaFoldDB" id="A0A3A6PTW0"/>
<dbReference type="RefSeq" id="WP_133304665.1">
    <property type="nucleotide sequence ID" value="NZ_QKNY01000011.1"/>
</dbReference>
<evidence type="ECO:0000313" key="2">
    <source>
        <dbReference type="Proteomes" id="UP000276588"/>
    </source>
</evidence>
<dbReference type="GO" id="GO:0008168">
    <property type="term" value="F:methyltransferase activity"/>
    <property type="evidence" value="ECO:0007669"/>
    <property type="project" value="UniProtKB-KW"/>
</dbReference>